<name>A0A1Y2FLD4_9BASI</name>
<dbReference type="NCBIfam" id="TIGR00871">
    <property type="entry name" value="zwf"/>
    <property type="match status" value="1"/>
</dbReference>
<dbReference type="Pfam" id="PF00479">
    <property type="entry name" value="G6PD_N"/>
    <property type="match status" value="1"/>
</dbReference>
<evidence type="ECO:0000256" key="4">
    <source>
        <dbReference type="ARBA" id="ARBA00020444"/>
    </source>
</evidence>
<dbReference type="InterPro" id="IPR022674">
    <property type="entry name" value="G6P_DH_NAD-bd"/>
</dbReference>
<dbReference type="InterPro" id="IPR001282">
    <property type="entry name" value="G6P_DH"/>
</dbReference>
<comment type="similarity">
    <text evidence="2 11">Belongs to the glucose-6-phosphate dehydrogenase family.</text>
</comment>
<dbReference type="Gene3D" id="3.30.360.10">
    <property type="entry name" value="Dihydrodipicolinate Reductase, domain 2"/>
    <property type="match status" value="1"/>
</dbReference>
<comment type="function">
    <text evidence="9">Catalyzes the rate-limiting step of the oxidative pentose-phosphate pathway, which represents a route for the dissimilation of carbohydrates besides glycolysis. The main function of this enzyme is to provide reducing power (NADPH) and pentose phosphates for fatty acid and nucleic acid synthesis.</text>
</comment>
<proteinExistence type="inferred from homology"/>
<comment type="catalytic activity">
    <reaction evidence="10 11">
        <text>D-glucose 6-phosphate + NADP(+) = 6-phospho-D-glucono-1,5-lactone + NADPH + H(+)</text>
        <dbReference type="Rhea" id="RHEA:15841"/>
        <dbReference type="ChEBI" id="CHEBI:15378"/>
        <dbReference type="ChEBI" id="CHEBI:57783"/>
        <dbReference type="ChEBI" id="CHEBI:57955"/>
        <dbReference type="ChEBI" id="CHEBI:58349"/>
        <dbReference type="ChEBI" id="CHEBI:61548"/>
        <dbReference type="EC" id="1.1.1.49"/>
    </reaction>
</comment>
<accession>A0A1Y2FLD4</accession>
<dbReference type="GO" id="GO:0006006">
    <property type="term" value="P:glucose metabolic process"/>
    <property type="evidence" value="ECO:0007669"/>
    <property type="project" value="UniProtKB-KW"/>
</dbReference>
<dbReference type="Gene3D" id="3.40.50.720">
    <property type="entry name" value="NAD(P)-binding Rossmann-like Domain"/>
    <property type="match status" value="1"/>
</dbReference>
<dbReference type="PANTHER" id="PTHR23429:SF0">
    <property type="entry name" value="GLUCOSE-6-PHOSPHATE 1-DEHYDROGENASE"/>
    <property type="match status" value="1"/>
</dbReference>
<evidence type="ECO:0000256" key="6">
    <source>
        <dbReference type="ARBA" id="ARBA00022857"/>
    </source>
</evidence>
<dbReference type="GO" id="GO:0005829">
    <property type="term" value="C:cytosol"/>
    <property type="evidence" value="ECO:0007669"/>
    <property type="project" value="TreeGrafter"/>
</dbReference>
<protein>
    <recommendedName>
        <fullName evidence="4 11">Glucose-6-phosphate 1-dehydrogenase</fullName>
        <ecNumber evidence="3 11">1.1.1.49</ecNumber>
    </recommendedName>
</protein>
<feature type="domain" description="Glucose-6-phosphate dehydrogenase NAD-binding" evidence="13">
    <location>
        <begin position="31"/>
        <end position="212"/>
    </location>
</feature>
<dbReference type="AlphaFoldDB" id="A0A1Y2FLD4"/>
<dbReference type="SUPFAM" id="SSF55347">
    <property type="entry name" value="Glyceraldehyde-3-phosphate dehydrogenase-like, C-terminal domain"/>
    <property type="match status" value="1"/>
</dbReference>
<dbReference type="PROSITE" id="PS00069">
    <property type="entry name" value="G6P_DEHYDROGENASE"/>
    <property type="match status" value="1"/>
</dbReference>
<evidence type="ECO:0000259" key="13">
    <source>
        <dbReference type="Pfam" id="PF00479"/>
    </source>
</evidence>
<evidence type="ECO:0000259" key="14">
    <source>
        <dbReference type="Pfam" id="PF02781"/>
    </source>
</evidence>
<feature type="region of interest" description="Disordered" evidence="12">
    <location>
        <begin position="1"/>
        <end position="22"/>
    </location>
</feature>
<comment type="pathway">
    <text evidence="1 11">Carbohydrate degradation; pentose phosphate pathway; D-ribulose 5-phosphate from D-glucose 6-phosphate (oxidative stage): step 1/3.</text>
</comment>
<dbReference type="EMBL" id="MCGR01000019">
    <property type="protein sequence ID" value="ORY83585.1"/>
    <property type="molecule type" value="Genomic_DNA"/>
</dbReference>
<evidence type="ECO:0000256" key="5">
    <source>
        <dbReference type="ARBA" id="ARBA00022526"/>
    </source>
</evidence>
<sequence length="517" mass="58489">MAAQQSTSSTGEIPSSGGSNEHSLESNTLIVVLGASGDLAKKKTFPALFGLYNNGFLPKGIRVVGYARTKMDEEEYHKRVQQYIKAPIPAMKEKLQEFLKICTYVSGQYDEDDSFQTLEKALGEIESQYEDKNSPKNRVFYMALPPSVFTTVAAHLRKNNYSEGGINRIIVEKPFGSDLASSRKMQEELKAEWKEDEIFRIDHYLGKEMVKNLLVLRFANVMLDASFNKSLISNVQITFKEPFGTEGRGGYFDEFGIIRDVMQNHLLQVLSILTMERPVSFSSEDIRDEKVKVLRYIPPISKDEVLLGQYVGAETKDGKKPGYLEDDTVPKDSICPTFAAAVMHINSPRWEGVPFILKAGKALNEQKTEIRIQYKDVTQGIFAEITRNELVIRVQPGEAVYLKMNSKAPGLSMRTVPTEMDLTYKRRFSDLKIPEAYEALILDAFKGDHSNFVRDDELDIAWKIFTPLLHHIDEQKPKPEPYSYGSRGPVGLDDFTAKHGGYKRSEKPYSWPSTSVL</sequence>
<keyword evidence="6 11" id="KW-0521">NADP</keyword>
<evidence type="ECO:0000313" key="16">
    <source>
        <dbReference type="Proteomes" id="UP000193467"/>
    </source>
</evidence>
<evidence type="ECO:0000256" key="7">
    <source>
        <dbReference type="ARBA" id="ARBA00023002"/>
    </source>
</evidence>
<dbReference type="PIRSF" id="PIRSF000110">
    <property type="entry name" value="G6PD"/>
    <property type="match status" value="1"/>
</dbReference>
<dbReference type="SMR" id="A0A1Y2FLD4"/>
<dbReference type="InterPro" id="IPR036291">
    <property type="entry name" value="NAD(P)-bd_dom_sf"/>
</dbReference>
<dbReference type="InterPro" id="IPR019796">
    <property type="entry name" value="G6P_DH_AS"/>
</dbReference>
<dbReference type="SUPFAM" id="SSF51735">
    <property type="entry name" value="NAD(P)-binding Rossmann-fold domains"/>
    <property type="match status" value="1"/>
</dbReference>
<dbReference type="Pfam" id="PF02781">
    <property type="entry name" value="G6PD_C"/>
    <property type="match status" value="1"/>
</dbReference>
<keyword evidence="7 11" id="KW-0560">Oxidoreductase</keyword>
<dbReference type="InParanoid" id="A0A1Y2FLD4"/>
<dbReference type="HAMAP" id="MF_00966">
    <property type="entry name" value="G6PD"/>
    <property type="match status" value="1"/>
</dbReference>
<organism evidence="15 16">
    <name type="scientific">Leucosporidium creatinivorum</name>
    <dbReference type="NCBI Taxonomy" id="106004"/>
    <lineage>
        <taxon>Eukaryota</taxon>
        <taxon>Fungi</taxon>
        <taxon>Dikarya</taxon>
        <taxon>Basidiomycota</taxon>
        <taxon>Pucciniomycotina</taxon>
        <taxon>Microbotryomycetes</taxon>
        <taxon>Leucosporidiales</taxon>
        <taxon>Leucosporidium</taxon>
    </lineage>
</organism>
<dbReference type="InterPro" id="IPR022675">
    <property type="entry name" value="G6P_DH_C"/>
</dbReference>
<evidence type="ECO:0000256" key="12">
    <source>
        <dbReference type="SAM" id="MobiDB-lite"/>
    </source>
</evidence>
<reference evidence="15 16" key="1">
    <citation type="submission" date="2016-07" db="EMBL/GenBank/DDBJ databases">
        <title>Pervasive Adenine N6-methylation of Active Genes in Fungi.</title>
        <authorList>
            <consortium name="DOE Joint Genome Institute"/>
            <person name="Mondo S.J."/>
            <person name="Dannebaum R.O."/>
            <person name="Kuo R.C."/>
            <person name="Labutti K."/>
            <person name="Haridas S."/>
            <person name="Kuo A."/>
            <person name="Salamov A."/>
            <person name="Ahrendt S.R."/>
            <person name="Lipzen A."/>
            <person name="Sullivan W."/>
            <person name="Andreopoulos W.B."/>
            <person name="Clum A."/>
            <person name="Lindquist E."/>
            <person name="Daum C."/>
            <person name="Ramamoorthy G.K."/>
            <person name="Gryganskyi A."/>
            <person name="Culley D."/>
            <person name="Magnuson J.K."/>
            <person name="James T.Y."/>
            <person name="O'Malley M.A."/>
            <person name="Stajich J.E."/>
            <person name="Spatafora J.W."/>
            <person name="Visel A."/>
            <person name="Grigoriev I.V."/>
        </authorList>
    </citation>
    <scope>NUCLEOTIDE SEQUENCE [LARGE SCALE GENOMIC DNA]</scope>
    <source>
        <strain evidence="15 16">62-1032</strain>
    </source>
</reference>
<comment type="caution">
    <text evidence="15">The sequence shown here is derived from an EMBL/GenBank/DDBJ whole genome shotgun (WGS) entry which is preliminary data.</text>
</comment>
<dbReference type="FunCoup" id="A0A1Y2FLD4">
    <property type="interactions" value="344"/>
</dbReference>
<dbReference type="STRING" id="106004.A0A1Y2FLD4"/>
<dbReference type="UniPathway" id="UPA00115">
    <property type="reaction ID" value="UER00408"/>
</dbReference>
<keyword evidence="8 11" id="KW-0119">Carbohydrate metabolism</keyword>
<evidence type="ECO:0000256" key="8">
    <source>
        <dbReference type="ARBA" id="ARBA00023277"/>
    </source>
</evidence>
<keyword evidence="5 11" id="KW-0313">Glucose metabolism</keyword>
<feature type="region of interest" description="Disordered" evidence="12">
    <location>
        <begin position="495"/>
        <end position="517"/>
    </location>
</feature>
<dbReference type="GO" id="GO:0009051">
    <property type="term" value="P:pentose-phosphate shunt, oxidative branch"/>
    <property type="evidence" value="ECO:0007669"/>
    <property type="project" value="TreeGrafter"/>
</dbReference>
<keyword evidence="16" id="KW-1185">Reference proteome</keyword>
<evidence type="ECO:0000256" key="2">
    <source>
        <dbReference type="ARBA" id="ARBA00009975"/>
    </source>
</evidence>
<gene>
    <name evidence="15" type="ORF">BCR35DRAFT_303467</name>
</gene>
<dbReference type="OrthoDB" id="60984at2759"/>
<dbReference type="GO" id="GO:0004345">
    <property type="term" value="F:glucose-6-phosphate dehydrogenase activity"/>
    <property type="evidence" value="ECO:0007669"/>
    <property type="project" value="UniProtKB-EC"/>
</dbReference>
<dbReference type="Proteomes" id="UP000193467">
    <property type="component" value="Unassembled WGS sequence"/>
</dbReference>
<feature type="domain" description="Glucose-6-phosphate dehydrogenase C-terminal" evidence="14">
    <location>
        <begin position="214"/>
        <end position="500"/>
    </location>
</feature>
<dbReference type="PANTHER" id="PTHR23429">
    <property type="entry name" value="GLUCOSE-6-PHOSPHATE 1-DEHYDROGENASE G6PD"/>
    <property type="match status" value="1"/>
</dbReference>
<evidence type="ECO:0000256" key="11">
    <source>
        <dbReference type="RuleBase" id="RU362120"/>
    </source>
</evidence>
<evidence type="ECO:0000256" key="3">
    <source>
        <dbReference type="ARBA" id="ARBA00013019"/>
    </source>
</evidence>
<evidence type="ECO:0000256" key="1">
    <source>
        <dbReference type="ARBA" id="ARBA00004937"/>
    </source>
</evidence>
<dbReference type="PRINTS" id="PR00079">
    <property type="entry name" value="G6PDHDRGNASE"/>
</dbReference>
<evidence type="ECO:0000313" key="15">
    <source>
        <dbReference type="EMBL" id="ORY83585.1"/>
    </source>
</evidence>
<dbReference type="EC" id="1.1.1.49" evidence="3 11"/>
<evidence type="ECO:0000256" key="10">
    <source>
        <dbReference type="ARBA" id="ARBA00048749"/>
    </source>
</evidence>
<dbReference type="FunFam" id="3.30.360.10:FF:000015">
    <property type="entry name" value="Glucose-6-phosphate 1-dehydrogenase"/>
    <property type="match status" value="1"/>
</dbReference>
<evidence type="ECO:0000256" key="9">
    <source>
        <dbReference type="ARBA" id="ARBA00025382"/>
    </source>
</evidence>
<dbReference type="GO" id="GO:0050661">
    <property type="term" value="F:NADP binding"/>
    <property type="evidence" value="ECO:0007669"/>
    <property type="project" value="InterPro"/>
</dbReference>
<dbReference type="FunFam" id="3.40.50.720:FF:000111">
    <property type="entry name" value="Glucose-6-phosphate 1-dehydrogenase"/>
    <property type="match status" value="1"/>
</dbReference>